<dbReference type="InterPro" id="IPR036084">
    <property type="entry name" value="Ser_inhib-like_sf"/>
</dbReference>
<organism evidence="5 6">
    <name type="scientific">Bombyx mori</name>
    <name type="common">Silk moth</name>
    <dbReference type="NCBI Taxonomy" id="7091"/>
    <lineage>
        <taxon>Eukaryota</taxon>
        <taxon>Metazoa</taxon>
        <taxon>Ecdysozoa</taxon>
        <taxon>Arthropoda</taxon>
        <taxon>Hexapoda</taxon>
        <taxon>Insecta</taxon>
        <taxon>Pterygota</taxon>
        <taxon>Neoptera</taxon>
        <taxon>Endopterygota</taxon>
        <taxon>Lepidoptera</taxon>
        <taxon>Glossata</taxon>
        <taxon>Ditrysia</taxon>
        <taxon>Bombycoidea</taxon>
        <taxon>Bombycidae</taxon>
        <taxon>Bombycinae</taxon>
        <taxon>Bombyx</taxon>
    </lineage>
</organism>
<keyword evidence="1" id="KW-0646">Protease inhibitor</keyword>
<proteinExistence type="predicted"/>
<dbReference type="GO" id="GO:0030414">
    <property type="term" value="F:peptidase inhibitor activity"/>
    <property type="evidence" value="ECO:0007669"/>
    <property type="project" value="UniProtKB-KW"/>
</dbReference>
<keyword evidence="3" id="KW-0732">Signal</keyword>
<dbReference type="AlphaFoldDB" id="A0A8R2R8H1"/>
<dbReference type="InterPro" id="IPR051368">
    <property type="entry name" value="SerProtInhib-TIL_Domain"/>
</dbReference>
<dbReference type="InterPro" id="IPR002919">
    <property type="entry name" value="TIL_dom"/>
</dbReference>
<dbReference type="CDD" id="cd19941">
    <property type="entry name" value="TIL"/>
    <property type="match status" value="4"/>
</dbReference>
<feature type="chain" id="PRO_5035926623" description="TIL domain-containing protein" evidence="3">
    <location>
        <begin position="22"/>
        <end position="683"/>
    </location>
</feature>
<evidence type="ECO:0000313" key="5">
    <source>
        <dbReference type="EnsemblMetazoa" id="XP_037874647.1"/>
    </source>
</evidence>
<evidence type="ECO:0000256" key="2">
    <source>
        <dbReference type="ARBA" id="ARBA00023157"/>
    </source>
</evidence>
<protein>
    <recommendedName>
        <fullName evidence="4">TIL domain-containing protein</fullName>
    </recommendedName>
</protein>
<dbReference type="Gene3D" id="2.10.25.10">
    <property type="entry name" value="Laminin"/>
    <property type="match status" value="10"/>
</dbReference>
<dbReference type="PANTHER" id="PTHR23259:SF82">
    <property type="entry name" value="SERINE PROTEASE INHIBITOR 1 PROTEIN"/>
    <property type="match status" value="1"/>
</dbReference>
<reference evidence="6" key="1">
    <citation type="journal article" date="2008" name="Insect Biochem. Mol. Biol.">
        <title>The genome of a lepidopteran model insect, the silkworm Bombyx mori.</title>
        <authorList>
            <consortium name="International Silkworm Genome Consortium"/>
        </authorList>
    </citation>
    <scope>NUCLEOTIDE SEQUENCE [LARGE SCALE GENOMIC DNA]</scope>
    <source>
        <strain evidence="6">p50T</strain>
    </source>
</reference>
<evidence type="ECO:0000259" key="4">
    <source>
        <dbReference type="Pfam" id="PF01826"/>
    </source>
</evidence>
<feature type="domain" description="TIL" evidence="4">
    <location>
        <begin position="355"/>
        <end position="415"/>
    </location>
</feature>
<dbReference type="SUPFAM" id="SSF57567">
    <property type="entry name" value="Serine protease inhibitors"/>
    <property type="match status" value="7"/>
</dbReference>
<name>A0A8R2R8H1_BOMMO</name>
<feature type="domain" description="TIL" evidence="4">
    <location>
        <begin position="420"/>
        <end position="480"/>
    </location>
</feature>
<keyword evidence="2" id="KW-1015">Disulfide bond</keyword>
<dbReference type="RefSeq" id="XP_037874647.1">
    <property type="nucleotide sequence ID" value="XM_038018719.2"/>
</dbReference>
<keyword evidence="6" id="KW-1185">Reference proteome</keyword>
<dbReference type="GeneID" id="101735367"/>
<sequence length="683" mass="75835">MGRFCFIVLTAAWLVVAKADATDDVTEPPCADSEILDKCPVDCPSDYCPTSRCDDQSSCPKPASADCPAPACKCRFNYRRAANGTCIPTRECPPFDCDGDNEEYNPCPPFCPGESCSQATEDGECHLVGRIGIVLPCKPACRCKKYFWRQDGVCVPYEQCTTCPENEERTCLQGLCRPQKCIEKNDIIFCQLVDEEKCEYGCACKIGYLRDENGTCIPQDKCPTVPCPVNEYFTNCAKGMCRQENCTELGKLSECKTQSTELCEPGCVCEGGFLRSKNGTCVSIDECHRELCPVNEVYSSCRQPNCNSDKCEYKYRSQSCPSDEPCEVGCVCKRGFRRADNGTCVDERDCESQLCSVNEQYLSCIQAVCRVEKCSDLGGSLSCKGVSERECVGGCVCKDNYFRAKNDTCIKLSDCDADLCSENEIHVNCVLAQCGPMTCSEKDGPMYCPSVDQKSCKAGCVCKEGYLKDDSGKCVARENCPNLPSCTRPHEKHAFVMDCPPERSCKNRGIKFSCLADQKREQKCVCDEGYVRNESNECIEEENCVPSCTRPHEKHAFVMDCPPERSCKNRGIKFSCLADQKREQKCVCDEGYVRNESNECIEEENCDKCSEPNEEHTDCKRTCPPELCISIIALFNCKADEPCEAGCACKPGHYRQQNNTSCIPACQCQEMAGTPECRATIEQ</sequence>
<feature type="domain" description="TIL" evidence="4">
    <location>
        <begin position="227"/>
        <end position="287"/>
    </location>
</feature>
<dbReference type="Proteomes" id="UP000005204">
    <property type="component" value="Unassembled WGS sequence"/>
</dbReference>
<evidence type="ECO:0000313" key="6">
    <source>
        <dbReference type="Proteomes" id="UP000005204"/>
    </source>
</evidence>
<reference evidence="5" key="2">
    <citation type="submission" date="2022-06" db="UniProtKB">
        <authorList>
            <consortium name="EnsemblMetazoa"/>
        </authorList>
    </citation>
    <scope>IDENTIFICATION</scope>
    <source>
        <strain evidence="5">p50T (Dazao)</strain>
    </source>
</reference>
<dbReference type="EnsemblMetazoa" id="XM_038018719.1">
    <property type="protein sequence ID" value="XP_037874647.1"/>
    <property type="gene ID" value="LOC101735367"/>
</dbReference>
<dbReference type="Pfam" id="PF01826">
    <property type="entry name" value="TIL"/>
    <property type="match status" value="4"/>
</dbReference>
<evidence type="ECO:0000256" key="3">
    <source>
        <dbReference type="SAM" id="SignalP"/>
    </source>
</evidence>
<dbReference type="PANTHER" id="PTHR23259">
    <property type="entry name" value="RIDDLE"/>
    <property type="match status" value="1"/>
</dbReference>
<feature type="signal peptide" evidence="3">
    <location>
        <begin position="1"/>
        <end position="21"/>
    </location>
</feature>
<evidence type="ECO:0000256" key="1">
    <source>
        <dbReference type="ARBA" id="ARBA00022690"/>
    </source>
</evidence>
<feature type="domain" description="TIL" evidence="4">
    <location>
        <begin position="292"/>
        <end position="350"/>
    </location>
</feature>
<accession>A0A8R2R8H1</accession>